<dbReference type="AlphaFoldDB" id="A0AA88UML5"/>
<dbReference type="Proteomes" id="UP001187471">
    <property type="component" value="Unassembled WGS sequence"/>
</dbReference>
<evidence type="ECO:0000259" key="5">
    <source>
        <dbReference type="PROSITE" id="PS51473"/>
    </source>
</evidence>
<organism evidence="6 7">
    <name type="scientific">Escallonia rubra</name>
    <dbReference type="NCBI Taxonomy" id="112253"/>
    <lineage>
        <taxon>Eukaryota</taxon>
        <taxon>Viridiplantae</taxon>
        <taxon>Streptophyta</taxon>
        <taxon>Embryophyta</taxon>
        <taxon>Tracheophyta</taxon>
        <taxon>Spermatophyta</taxon>
        <taxon>Magnoliopsida</taxon>
        <taxon>eudicotyledons</taxon>
        <taxon>Gunneridae</taxon>
        <taxon>Pentapetalae</taxon>
        <taxon>asterids</taxon>
        <taxon>campanulids</taxon>
        <taxon>Escalloniales</taxon>
        <taxon>Escalloniaceae</taxon>
        <taxon>Escallonia</taxon>
    </lineage>
</organism>
<feature type="transmembrane region" description="Helical" evidence="3">
    <location>
        <begin position="270"/>
        <end position="292"/>
    </location>
</feature>
<dbReference type="Pfam" id="PF01657">
    <property type="entry name" value="Stress-antifung"/>
    <property type="match status" value="2"/>
</dbReference>
<dbReference type="CDD" id="cd23509">
    <property type="entry name" value="Gnk2-like"/>
    <property type="match status" value="2"/>
</dbReference>
<evidence type="ECO:0000256" key="4">
    <source>
        <dbReference type="SAM" id="SignalP"/>
    </source>
</evidence>
<dbReference type="InterPro" id="IPR002902">
    <property type="entry name" value="GNK2"/>
</dbReference>
<keyword evidence="1 4" id="KW-0732">Signal</keyword>
<dbReference type="PANTHER" id="PTHR32099">
    <property type="entry name" value="CYSTEINE-RICH REPEAT SECRETORY PROTEIN"/>
    <property type="match status" value="1"/>
</dbReference>
<name>A0AA88UML5_9ASTE</name>
<reference evidence="6" key="1">
    <citation type="submission" date="2022-12" db="EMBL/GenBank/DDBJ databases">
        <title>Draft genome assemblies for two species of Escallonia (Escalloniales).</title>
        <authorList>
            <person name="Chanderbali A."/>
            <person name="Dervinis C."/>
            <person name="Anghel I."/>
            <person name="Soltis D."/>
            <person name="Soltis P."/>
            <person name="Zapata F."/>
        </authorList>
    </citation>
    <scope>NUCLEOTIDE SEQUENCE</scope>
    <source>
        <strain evidence="6">UCBG92.1500</strain>
        <tissue evidence="6">Leaf</tissue>
    </source>
</reference>
<keyword evidence="2" id="KW-0677">Repeat</keyword>
<evidence type="ECO:0000256" key="2">
    <source>
        <dbReference type="ARBA" id="ARBA00022737"/>
    </source>
</evidence>
<dbReference type="PROSITE" id="PS51473">
    <property type="entry name" value="GNK2"/>
    <property type="match status" value="2"/>
</dbReference>
<evidence type="ECO:0000256" key="1">
    <source>
        <dbReference type="ARBA" id="ARBA00022729"/>
    </source>
</evidence>
<dbReference type="EMBL" id="JAVXUO010000587">
    <property type="protein sequence ID" value="KAK2991020.1"/>
    <property type="molecule type" value="Genomic_DNA"/>
</dbReference>
<accession>A0AA88UML5</accession>
<feature type="signal peptide" evidence="4">
    <location>
        <begin position="1"/>
        <end position="25"/>
    </location>
</feature>
<feature type="chain" id="PRO_5041696902" description="Gnk2-homologous domain-containing protein" evidence="4">
    <location>
        <begin position="26"/>
        <end position="303"/>
    </location>
</feature>
<keyword evidence="3" id="KW-1133">Transmembrane helix</keyword>
<sequence length="303" mass="32925">MGSGGWVLVLFHIFIHAFTVGLTVAQPDFPGYLCLDTGNYTQDSVYRKNLDDLLFTLSTKATSFSNFSSGQTPDVANAIALCRGDVDPDTCRRCVDDSTRKLRQLCPYQKEVIGYYDDCMVRYSNRSIFGIMETAPSGYLLNVYSAPHVVPFNKALISLLEKLQGEAATGGGSTRMFATGKTVGPDNLTIYGLVQCTPDISGPQCSSCLGTAIAVYPSCCGGKIGGRVLSPSCYFRYEIVAFYNETLADAPPPAAPPALHAEVRRKNATWIVPVTVSTLTAAVVAILVLFVYRWHGRNQKRKG</sequence>
<evidence type="ECO:0000313" key="6">
    <source>
        <dbReference type="EMBL" id="KAK2991020.1"/>
    </source>
</evidence>
<dbReference type="PANTHER" id="PTHR32099:SF51">
    <property type="entry name" value="CYSTEINE-RICH RECEPTOR-LIKE PROTEIN KINASE 25 ISOFORM X1"/>
    <property type="match status" value="1"/>
</dbReference>
<evidence type="ECO:0000313" key="7">
    <source>
        <dbReference type="Proteomes" id="UP001187471"/>
    </source>
</evidence>
<keyword evidence="7" id="KW-1185">Reference proteome</keyword>
<keyword evidence="3" id="KW-0472">Membrane</keyword>
<evidence type="ECO:0000256" key="3">
    <source>
        <dbReference type="SAM" id="Phobius"/>
    </source>
</evidence>
<dbReference type="InterPro" id="IPR038408">
    <property type="entry name" value="GNK2_sf"/>
</dbReference>
<feature type="domain" description="Gnk2-homologous" evidence="5">
    <location>
        <begin position="28"/>
        <end position="128"/>
    </location>
</feature>
<gene>
    <name evidence="6" type="ORF">RJ640_005502</name>
</gene>
<dbReference type="FunFam" id="3.30.430.20:FF:000002">
    <property type="entry name" value="Cysteine-rich receptor-like protein kinase 10"/>
    <property type="match status" value="1"/>
</dbReference>
<dbReference type="Gene3D" id="3.30.430.20">
    <property type="entry name" value="Gnk2 domain, C-X8-C-X2-C motif"/>
    <property type="match status" value="2"/>
</dbReference>
<feature type="domain" description="Gnk2-homologous" evidence="5">
    <location>
        <begin position="134"/>
        <end position="242"/>
    </location>
</feature>
<keyword evidence="3" id="KW-0812">Transmembrane</keyword>
<protein>
    <recommendedName>
        <fullName evidence="5">Gnk2-homologous domain-containing protein</fullName>
    </recommendedName>
</protein>
<proteinExistence type="predicted"/>
<comment type="caution">
    <text evidence="6">The sequence shown here is derived from an EMBL/GenBank/DDBJ whole genome shotgun (WGS) entry which is preliminary data.</text>
</comment>